<evidence type="ECO:0000313" key="5">
    <source>
        <dbReference type="Proteomes" id="UP000184831"/>
    </source>
</evidence>
<sequence length="271" mass="29314">MTSGNVVAGEELSAYMVGSADGVQLGPAAAETVTQERERRLRELAAAFRIFGTFGFSEGVAGHITVRDPEFPDTFWVNPFGMNFRHITVSDLIQVDHDGNVITGSRPVNRAAFCIHSEVHKARPDVIAAAHAHSVHGKAFSSLGQPLLPITQDACAFYQDHAVYTDYRGVVGDLEEGRAIGSALGPAKAVILQNHGLLTVGHSVAEAAWWFITMERSCQAQLLAMAAGEPRTIDHDTAVSVYNQIGTPVAGWFQFQPLWDDVIRTAPEALH</sequence>
<dbReference type="GO" id="GO:0005856">
    <property type="term" value="C:cytoskeleton"/>
    <property type="evidence" value="ECO:0007669"/>
    <property type="project" value="TreeGrafter"/>
</dbReference>
<dbReference type="InterPro" id="IPR051017">
    <property type="entry name" value="Aldolase-II_Adducin_sf"/>
</dbReference>
<evidence type="ECO:0000256" key="1">
    <source>
        <dbReference type="ARBA" id="ARBA00037961"/>
    </source>
</evidence>
<dbReference type="PANTHER" id="PTHR10672">
    <property type="entry name" value="ADDUCIN"/>
    <property type="match status" value="1"/>
</dbReference>
<dbReference type="InterPro" id="IPR036409">
    <property type="entry name" value="Aldolase_II/adducin_N_sf"/>
</dbReference>
<evidence type="ECO:0000313" key="3">
    <source>
        <dbReference type="EMBL" id="SIA92247.1"/>
    </source>
</evidence>
<gene>
    <name evidence="3" type="primary">fucA_2</name>
    <name evidence="4" type="synonym">fucA_1</name>
    <name evidence="3" type="ORF">SAMEA2070301_02407</name>
    <name evidence="4" type="ORF">SAMEA2152244_01683</name>
</gene>
<keyword evidence="3" id="KW-0456">Lyase</keyword>
<dbReference type="PANTHER" id="PTHR10672:SF3">
    <property type="entry name" value="PROTEIN HU-LI TAI SHAO"/>
    <property type="match status" value="1"/>
</dbReference>
<dbReference type="Pfam" id="PF00596">
    <property type="entry name" value="Aldolase_II"/>
    <property type="match status" value="1"/>
</dbReference>
<protein>
    <submittedName>
        <fullName evidence="3">Probable aldolase</fullName>
        <ecNumber evidence="3">4.1.2.17</ecNumber>
    </submittedName>
</protein>
<dbReference type="FunFam" id="3.40.225.10:FF:000009">
    <property type="entry name" value="Class II aldolase/adducin N-terminal"/>
    <property type="match status" value="1"/>
</dbReference>
<dbReference type="SMART" id="SM01007">
    <property type="entry name" value="Aldolase_II"/>
    <property type="match status" value="1"/>
</dbReference>
<dbReference type="Gene3D" id="3.40.225.10">
    <property type="entry name" value="Class II aldolase/adducin N-terminal domain"/>
    <property type="match status" value="1"/>
</dbReference>
<reference evidence="5 6" key="1">
    <citation type="submission" date="2016-11" db="EMBL/GenBank/DDBJ databases">
        <authorList>
            <consortium name="Pathogen Informatics"/>
        </authorList>
    </citation>
    <scope>NUCLEOTIDE SEQUENCE [LARGE SCALE GENOMIC DNA]</scope>
    <source>
        <strain evidence="3 6">104</strain>
        <strain evidence="4 5">696</strain>
    </source>
</reference>
<name>A0A1M9P2S3_9MYCO</name>
<feature type="domain" description="Class II aldolase/adducin N-terminal" evidence="2">
    <location>
        <begin position="42"/>
        <end position="222"/>
    </location>
</feature>
<comment type="caution">
    <text evidence="3">The sequence shown here is derived from an EMBL/GenBank/DDBJ whole genome shotgun (WGS) entry which is preliminary data.</text>
</comment>
<evidence type="ECO:0000259" key="2">
    <source>
        <dbReference type="SMART" id="SM01007"/>
    </source>
</evidence>
<dbReference type="EMBL" id="FSHM01000003">
    <property type="protein sequence ID" value="SIA92247.1"/>
    <property type="molecule type" value="Genomic_DNA"/>
</dbReference>
<dbReference type="InterPro" id="IPR001303">
    <property type="entry name" value="Aldolase_II/adducin_N"/>
</dbReference>
<accession>A0A1M9P2S3</accession>
<evidence type="ECO:0000313" key="6">
    <source>
        <dbReference type="Proteomes" id="UP000185210"/>
    </source>
</evidence>
<dbReference type="GO" id="GO:0051015">
    <property type="term" value="F:actin filament binding"/>
    <property type="evidence" value="ECO:0007669"/>
    <property type="project" value="TreeGrafter"/>
</dbReference>
<dbReference type="GeneID" id="93379843"/>
<dbReference type="RefSeq" id="WP_005082425.1">
    <property type="nucleotide sequence ID" value="NZ_AP028613.1"/>
</dbReference>
<dbReference type="SUPFAM" id="SSF53639">
    <property type="entry name" value="AraD/HMP-PK domain-like"/>
    <property type="match status" value="1"/>
</dbReference>
<dbReference type="NCBIfam" id="NF004855">
    <property type="entry name" value="PRK06208.1"/>
    <property type="match status" value="1"/>
</dbReference>
<dbReference type="Proteomes" id="UP000185210">
    <property type="component" value="Unassembled WGS sequence"/>
</dbReference>
<dbReference type="EC" id="4.1.2.17" evidence="3"/>
<comment type="similarity">
    <text evidence="1">Belongs to the aldolase class II family.</text>
</comment>
<evidence type="ECO:0000313" key="4">
    <source>
        <dbReference type="EMBL" id="SIM47178.1"/>
    </source>
</evidence>
<proteinExistence type="inferred from homology"/>
<dbReference type="AlphaFoldDB" id="A0A1M9P2S3"/>
<dbReference type="Proteomes" id="UP000184831">
    <property type="component" value="Unassembled WGS sequence"/>
</dbReference>
<organism evidence="3 6">
    <name type="scientific">Mycobacteroides abscessus subsp. abscessus</name>
    <dbReference type="NCBI Taxonomy" id="1185650"/>
    <lineage>
        <taxon>Bacteria</taxon>
        <taxon>Bacillati</taxon>
        <taxon>Actinomycetota</taxon>
        <taxon>Actinomycetes</taxon>
        <taxon>Mycobacteriales</taxon>
        <taxon>Mycobacteriaceae</taxon>
        <taxon>Mycobacteroides</taxon>
        <taxon>Mycobacteroides abscessus</taxon>
    </lineage>
</organism>
<dbReference type="GO" id="GO:0008738">
    <property type="term" value="F:L-fuculose-phosphate aldolase activity"/>
    <property type="evidence" value="ECO:0007669"/>
    <property type="project" value="UniProtKB-EC"/>
</dbReference>
<dbReference type="EMBL" id="FSQE01000002">
    <property type="protein sequence ID" value="SIM47178.1"/>
    <property type="molecule type" value="Genomic_DNA"/>
</dbReference>